<evidence type="ECO:0000313" key="4">
    <source>
        <dbReference type="Proteomes" id="UP000178099"/>
    </source>
</evidence>
<dbReference type="Gene3D" id="3.40.50.2000">
    <property type="entry name" value="Glycogen Phosphorylase B"/>
    <property type="match status" value="2"/>
</dbReference>
<dbReference type="InterPro" id="IPR028098">
    <property type="entry name" value="Glyco_trans_4-like_N"/>
</dbReference>
<evidence type="ECO:0000259" key="1">
    <source>
        <dbReference type="Pfam" id="PF00534"/>
    </source>
</evidence>
<reference evidence="3 4" key="1">
    <citation type="journal article" date="2016" name="Nat. Commun.">
        <title>Thousands of microbial genomes shed light on interconnected biogeochemical processes in an aquifer system.</title>
        <authorList>
            <person name="Anantharaman K."/>
            <person name="Brown C.T."/>
            <person name="Hug L.A."/>
            <person name="Sharon I."/>
            <person name="Castelle C.J."/>
            <person name="Probst A.J."/>
            <person name="Thomas B.C."/>
            <person name="Singh A."/>
            <person name="Wilkins M.J."/>
            <person name="Karaoz U."/>
            <person name="Brodie E.L."/>
            <person name="Williams K.H."/>
            <person name="Hubbard S.S."/>
            <person name="Banfield J.F."/>
        </authorList>
    </citation>
    <scope>NUCLEOTIDE SEQUENCE [LARGE SCALE GENOMIC DNA]</scope>
</reference>
<dbReference type="SUPFAM" id="SSF53756">
    <property type="entry name" value="UDP-Glycosyltransferase/glycogen phosphorylase"/>
    <property type="match status" value="1"/>
</dbReference>
<dbReference type="Pfam" id="PF00534">
    <property type="entry name" value="Glycos_transf_1"/>
    <property type="match status" value="1"/>
</dbReference>
<evidence type="ECO:0008006" key="5">
    <source>
        <dbReference type="Google" id="ProtNLM"/>
    </source>
</evidence>
<dbReference type="EMBL" id="MHLN01000003">
    <property type="protein sequence ID" value="OGZ12586.1"/>
    <property type="molecule type" value="Genomic_DNA"/>
</dbReference>
<dbReference type="PANTHER" id="PTHR12526">
    <property type="entry name" value="GLYCOSYLTRANSFERASE"/>
    <property type="match status" value="1"/>
</dbReference>
<dbReference type="AlphaFoldDB" id="A0A1G2DG80"/>
<name>A0A1G2DG80_9BACT</name>
<dbReference type="GO" id="GO:0016757">
    <property type="term" value="F:glycosyltransferase activity"/>
    <property type="evidence" value="ECO:0007669"/>
    <property type="project" value="InterPro"/>
</dbReference>
<evidence type="ECO:0000313" key="3">
    <source>
        <dbReference type="EMBL" id="OGZ12586.1"/>
    </source>
</evidence>
<comment type="caution">
    <text evidence="3">The sequence shown here is derived from an EMBL/GenBank/DDBJ whole genome shotgun (WGS) entry which is preliminary data.</text>
</comment>
<feature type="domain" description="Glycosyltransferase subfamily 4-like N-terminal" evidence="2">
    <location>
        <begin position="12"/>
        <end position="182"/>
    </location>
</feature>
<sequence length="384" mass="43754">MKILYIITKSNWGGAQRYVYDLATHFSREDGYEVAVALGGDGALRQKLEEKGVRVIQIQALERDIKITNDIRAFFALLNLLREETPDIVHLNSSKSGFLGALACFLYKRQETRDKRQEIVFTVHGWAFNEKRPWWQRVVLALLQWKTVLLSDRTIVVSHTLKAQVWWWPFVQGKLAVIHNGVPELSFFPRDAAITHFPNIRHTTYDIQIVTIAELHKNKGLDAAIEALSLMLDKNVTYTIIGEGEEREKLEMLIKWYELGDRIFLAGHMSEAYKYLKAFDLFLLPSRTEALSYTLLEAGRAGLPVVATAVGGIPEIVEHKKTGLLVPPENPHALAYALWYVNAHPVARALAGREFENATRKHFTLTRMLEETKNVYITCAASRV</sequence>
<dbReference type="Proteomes" id="UP000178099">
    <property type="component" value="Unassembled WGS sequence"/>
</dbReference>
<dbReference type="Pfam" id="PF13439">
    <property type="entry name" value="Glyco_transf_4"/>
    <property type="match status" value="1"/>
</dbReference>
<accession>A0A1G2DG80</accession>
<feature type="domain" description="Glycosyl transferase family 1" evidence="1">
    <location>
        <begin position="204"/>
        <end position="338"/>
    </location>
</feature>
<gene>
    <name evidence="3" type="ORF">A3D67_04230</name>
</gene>
<evidence type="ECO:0000259" key="2">
    <source>
        <dbReference type="Pfam" id="PF13439"/>
    </source>
</evidence>
<organism evidence="3 4">
    <name type="scientific">Candidatus Lloydbacteria bacterium RIFCSPHIGHO2_02_FULL_51_22</name>
    <dbReference type="NCBI Taxonomy" id="1798663"/>
    <lineage>
        <taxon>Bacteria</taxon>
        <taxon>Candidatus Lloydiibacteriota</taxon>
    </lineage>
</organism>
<protein>
    <recommendedName>
        <fullName evidence="5">Glycosyltransferase subfamily 4-like N-terminal domain-containing protein</fullName>
    </recommendedName>
</protein>
<proteinExistence type="predicted"/>
<dbReference type="InterPro" id="IPR001296">
    <property type="entry name" value="Glyco_trans_1"/>
</dbReference>